<reference evidence="2 3" key="1">
    <citation type="submission" date="2019-02" db="EMBL/GenBank/DDBJ databases">
        <title>Pedobacter sp. nov., a novel speices isolated from soil of pinguins habitat in Antarcitica.</title>
        <authorList>
            <person name="He R.-H."/>
        </authorList>
    </citation>
    <scope>NUCLEOTIDE SEQUENCE [LARGE SCALE GENOMIC DNA]</scope>
    <source>
        <strain evidence="2 3">E01020</strain>
    </source>
</reference>
<dbReference type="Proteomes" id="UP000295668">
    <property type="component" value="Unassembled WGS sequence"/>
</dbReference>
<protein>
    <recommendedName>
        <fullName evidence="1">Pyrrolo-quinoline quinone repeat domain-containing protein</fullName>
    </recommendedName>
</protein>
<feature type="domain" description="Pyrrolo-quinoline quinone repeat" evidence="1">
    <location>
        <begin position="6"/>
        <end position="136"/>
    </location>
</feature>
<dbReference type="OrthoDB" id="725093at2"/>
<dbReference type="EMBL" id="SJCY01000009">
    <property type="protein sequence ID" value="TDG35643.1"/>
    <property type="molecule type" value="Genomic_DNA"/>
</dbReference>
<evidence type="ECO:0000313" key="3">
    <source>
        <dbReference type="Proteomes" id="UP000295668"/>
    </source>
</evidence>
<dbReference type="SUPFAM" id="SSF50998">
    <property type="entry name" value="Quinoprotein alcohol dehydrogenase-like"/>
    <property type="match status" value="1"/>
</dbReference>
<dbReference type="InterPro" id="IPR018391">
    <property type="entry name" value="PQQ_b-propeller_rpt"/>
</dbReference>
<organism evidence="2 3">
    <name type="scientific">Pedobacter changchengzhani</name>
    <dbReference type="NCBI Taxonomy" id="2529274"/>
    <lineage>
        <taxon>Bacteria</taxon>
        <taxon>Pseudomonadati</taxon>
        <taxon>Bacteroidota</taxon>
        <taxon>Sphingobacteriia</taxon>
        <taxon>Sphingobacteriales</taxon>
        <taxon>Sphingobacteriaceae</taxon>
        <taxon>Pedobacter</taxon>
    </lineage>
</organism>
<dbReference type="PANTHER" id="PTHR34512">
    <property type="entry name" value="CELL SURFACE PROTEIN"/>
    <property type="match status" value="1"/>
</dbReference>
<accession>A0A4V2ZZZ1</accession>
<dbReference type="AlphaFoldDB" id="A0A4V2ZZZ1"/>
<dbReference type="Gene3D" id="2.130.10.10">
    <property type="entry name" value="YVTN repeat-like/Quinoprotein amine dehydrogenase"/>
    <property type="match status" value="1"/>
</dbReference>
<dbReference type="PANTHER" id="PTHR34512:SF30">
    <property type="entry name" value="OUTER MEMBRANE PROTEIN ASSEMBLY FACTOR BAMB"/>
    <property type="match status" value="1"/>
</dbReference>
<dbReference type="InterPro" id="IPR002372">
    <property type="entry name" value="PQQ_rpt_dom"/>
</dbReference>
<name>A0A4V2ZZZ1_9SPHI</name>
<proteinExistence type="predicted"/>
<dbReference type="SMART" id="SM00564">
    <property type="entry name" value="PQQ"/>
    <property type="match status" value="3"/>
</dbReference>
<evidence type="ECO:0000259" key="1">
    <source>
        <dbReference type="Pfam" id="PF13360"/>
    </source>
</evidence>
<dbReference type="InterPro" id="IPR015943">
    <property type="entry name" value="WD40/YVTN_repeat-like_dom_sf"/>
</dbReference>
<comment type="caution">
    <text evidence="2">The sequence shown here is derived from an EMBL/GenBank/DDBJ whole genome shotgun (WGS) entry which is preliminary data.</text>
</comment>
<dbReference type="InterPro" id="IPR011047">
    <property type="entry name" value="Quinoprotein_ADH-like_sf"/>
</dbReference>
<evidence type="ECO:0000313" key="2">
    <source>
        <dbReference type="EMBL" id="TDG35643.1"/>
    </source>
</evidence>
<dbReference type="Pfam" id="PF13360">
    <property type="entry name" value="PQQ_2"/>
    <property type="match status" value="1"/>
</dbReference>
<sequence>MLVANSGQIYNYNLESNKVTWQYTSKFDTAGNRNNFAIDGQQIFMPFESGKFISFDVATGKIIWKQEVFGNEDSPIGMSSDENDQAKMLNELKPLFMTKPLIDGENVVIASGGNPNSIQGSYLYNFNKKDGDRKWHCSLPRPFNAYAAVKYRDNYFINSAEYLEKISPNEGSSMSYGLFDGEDEVPGSNVAPNPKSQFERGIYCQMQTDGNSLFIGDEVGKFYCFQLDKTGSVKDGDIMDPKNTFIGNPKLFKWTFSDKDFTFQKNGITFLTDNALLVEMKTGTADKSCIFALNTDDGKVKWKKVVSGDIKNWALQGNLIVGSTADKIFWIDANGENYKEASVQTKPLSNIEVMNATNFIYLTTNGIEIFDTNLKKAKVIFKKQVAEREFDNYQVKFLKK</sequence>
<keyword evidence="3" id="KW-1185">Reference proteome</keyword>
<gene>
    <name evidence="2" type="ORF">EZJ43_13315</name>
</gene>